<dbReference type="InParanoid" id="A0A1I1ZNF5"/>
<name>A0A1I1ZNF5_9BACT</name>
<dbReference type="eggNOG" id="COG3291">
    <property type="taxonomic scope" value="Bacteria"/>
</dbReference>
<accession>A0A1I1ZNF5</accession>
<feature type="chain" id="PRO_5010333116" description="Right handed beta helix region" evidence="1">
    <location>
        <begin position="25"/>
        <end position="426"/>
    </location>
</feature>
<dbReference type="PANTHER" id="PTHR41339">
    <property type="entry name" value="LIPL48"/>
    <property type="match status" value="1"/>
</dbReference>
<feature type="signal peptide" evidence="1">
    <location>
        <begin position="1"/>
        <end position="24"/>
    </location>
</feature>
<dbReference type="Proteomes" id="UP000181976">
    <property type="component" value="Unassembled WGS sequence"/>
</dbReference>
<protein>
    <recommendedName>
        <fullName evidence="4">Right handed beta helix region</fullName>
    </recommendedName>
</protein>
<reference evidence="2 3" key="1">
    <citation type="submission" date="2016-10" db="EMBL/GenBank/DDBJ databases">
        <authorList>
            <person name="de Groot N.N."/>
        </authorList>
    </citation>
    <scope>NUCLEOTIDE SEQUENCE [LARGE SCALE GENOMIC DNA]</scope>
    <source>
        <strain evidence="2 3">DSM 19012</strain>
    </source>
</reference>
<evidence type="ECO:0000256" key="1">
    <source>
        <dbReference type="SAM" id="SignalP"/>
    </source>
</evidence>
<dbReference type="EMBL" id="FONA01000009">
    <property type="protein sequence ID" value="SFE31890.1"/>
    <property type="molecule type" value="Genomic_DNA"/>
</dbReference>
<dbReference type="RefSeq" id="WP_010526292.1">
    <property type="nucleotide sequence ID" value="NZ_AFSL01000008.1"/>
</dbReference>
<evidence type="ECO:0008006" key="4">
    <source>
        <dbReference type="Google" id="ProtNLM"/>
    </source>
</evidence>
<evidence type="ECO:0000313" key="3">
    <source>
        <dbReference type="Proteomes" id="UP000181976"/>
    </source>
</evidence>
<sequence>MKNRFKLMSLLLAMSVAISFNACSDDDDDNNGDDTDNNDSLVLVTENITSDATWTNDKIYQLGGRIAVTNGAKLTIEEGTIIKGEVGTGANASALIVARGAQIDAEGTPEKPIIFTSVADEIDYESIANGDYSSPNLDPDANGLWGGVLILGNAPISVSGSTTAQIEGIPSSDTNGQYGGDDPEDSSGIFKYVSIRHGGANIGEGNEINGLSLGGVGNKTVIENIEIIANQDDGIEFFGGTVSVKNVVVWNVGDDGLDTDQGWNGTCENFVVISPAGHVFELDGIEGDKSDQSVIEEYGYHTFKNGYVIANTEDASSKDLANLDPETNVHFINVFFNYINEGQTLNLQDKEDDNGDVIAVYSMPDDFLAGVTTSFENVVLNVTDVTAYIDGTMDGITAGTEPAIPGDIDLSVFDGWTWSENSIVAW</sequence>
<gene>
    <name evidence="2" type="ORF">SAMN05444380_109125</name>
</gene>
<dbReference type="OrthoDB" id="1521716at2"/>
<proteinExistence type="predicted"/>
<evidence type="ECO:0000313" key="2">
    <source>
        <dbReference type="EMBL" id="SFE31890.1"/>
    </source>
</evidence>
<dbReference type="AlphaFoldDB" id="A0A1I1ZNF5"/>
<organism evidence="2 3">
    <name type="scientific">Thermophagus xiamenensis</name>
    <dbReference type="NCBI Taxonomy" id="385682"/>
    <lineage>
        <taxon>Bacteria</taxon>
        <taxon>Pseudomonadati</taxon>
        <taxon>Bacteroidota</taxon>
        <taxon>Bacteroidia</taxon>
        <taxon>Marinilabiliales</taxon>
        <taxon>Marinilabiliaceae</taxon>
        <taxon>Thermophagus</taxon>
    </lineage>
</organism>
<dbReference type="PANTHER" id="PTHR41339:SF1">
    <property type="entry name" value="SECRETED PROTEIN"/>
    <property type="match status" value="1"/>
</dbReference>
<dbReference type="STRING" id="385682.SAMN05444380_109125"/>
<keyword evidence="3" id="KW-1185">Reference proteome</keyword>
<keyword evidence="1" id="KW-0732">Signal</keyword>